<dbReference type="AlphaFoldDB" id="A0A1L8MLQ2"/>
<gene>
    <name evidence="3" type="ORF">A9Q68_06905</name>
</gene>
<accession>A0A1L8MLQ2</accession>
<keyword evidence="4" id="KW-1185">Reference proteome</keyword>
<dbReference type="PANTHER" id="PTHR23530">
    <property type="entry name" value="TRANSPORT PROTEIN-RELATED"/>
    <property type="match status" value="1"/>
</dbReference>
<dbReference type="EMBL" id="LZDD01000002">
    <property type="protein sequence ID" value="OJF71710.1"/>
    <property type="molecule type" value="Genomic_DNA"/>
</dbReference>
<feature type="transmembrane region" description="Helical" evidence="2">
    <location>
        <begin position="94"/>
        <end position="111"/>
    </location>
</feature>
<feature type="transmembrane region" description="Helical" evidence="2">
    <location>
        <begin position="248"/>
        <end position="266"/>
    </location>
</feature>
<dbReference type="InterPro" id="IPR053160">
    <property type="entry name" value="MFS_DHA3_Transporter"/>
</dbReference>
<dbReference type="InterPro" id="IPR036259">
    <property type="entry name" value="MFS_trans_sf"/>
</dbReference>
<dbReference type="GO" id="GO:0022857">
    <property type="term" value="F:transmembrane transporter activity"/>
    <property type="evidence" value="ECO:0007669"/>
    <property type="project" value="InterPro"/>
</dbReference>
<dbReference type="RefSeq" id="WP_071793964.1">
    <property type="nucleotide sequence ID" value="NZ_LZDD01000002.1"/>
</dbReference>
<sequence>MFKQSYKSNITLLGASELLSFFGITSFWLLFLSQNGMSLFQIGLLESLFHGTSLISEVPSGMLADRFTYKTNLYFSRLSTICSAFLMLMGNGNFWIYALGMIIGAWSYNFDSGTTSAMLFESSKEAELEEKYLKYTSFISGISEATRALGMVLAGFFVHGFLDITYMIQIGLSLLAILVISFMKEPKVKKQNEVSSTFGDIYKSVLMTCKTNPRLIKWMVISQTLVTFTSMFYFYYQNEMSHLQSWQISLTMLISCCINIFGVWIASNIGERLSARQVFKMIIPISAILFILAIYAHPAIYVVIFIVSDGLVAMFMPIYNNDIQHEFETCNRATMLSVNAMIGSLIMIFIFPLMGIIIDSLSFSIAFMYLGIFLLLVSIGIFKFVK</sequence>
<feature type="transmembrane region" description="Helical" evidence="2">
    <location>
        <begin position="215"/>
        <end position="236"/>
    </location>
</feature>
<comment type="subcellular location">
    <subcellularLocation>
        <location evidence="1">Cell membrane</location>
        <topology evidence="1">Multi-pass membrane protein</topology>
    </subcellularLocation>
</comment>
<dbReference type="OrthoDB" id="9816124at2"/>
<name>A0A1L8MLQ2_9STRE</name>
<keyword evidence="2" id="KW-0472">Membrane</keyword>
<dbReference type="GO" id="GO:0005886">
    <property type="term" value="C:plasma membrane"/>
    <property type="evidence" value="ECO:0007669"/>
    <property type="project" value="UniProtKB-SubCell"/>
</dbReference>
<feature type="transmembrane region" description="Helical" evidence="2">
    <location>
        <begin position="364"/>
        <end position="385"/>
    </location>
</feature>
<feature type="transmembrane region" description="Helical" evidence="2">
    <location>
        <begin position="164"/>
        <end position="183"/>
    </location>
</feature>
<dbReference type="SUPFAM" id="SSF103473">
    <property type="entry name" value="MFS general substrate transporter"/>
    <property type="match status" value="1"/>
</dbReference>
<dbReference type="Gene3D" id="1.20.1250.20">
    <property type="entry name" value="MFS general substrate transporter like domains"/>
    <property type="match status" value="1"/>
</dbReference>
<proteinExistence type="predicted"/>
<evidence type="ECO:0000256" key="2">
    <source>
        <dbReference type="SAM" id="Phobius"/>
    </source>
</evidence>
<dbReference type="Proteomes" id="UP000182015">
    <property type="component" value="Unassembled WGS sequence"/>
</dbReference>
<dbReference type="PANTHER" id="PTHR23530:SF1">
    <property type="entry name" value="PERMEASE, MAJOR FACILITATOR SUPERFAMILY-RELATED"/>
    <property type="match status" value="1"/>
</dbReference>
<dbReference type="STRING" id="1856638.A9Q68_06905"/>
<keyword evidence="2" id="KW-0812">Transmembrane</keyword>
<reference evidence="4" key="1">
    <citation type="submission" date="2016-06" db="EMBL/GenBank/DDBJ databases">
        <authorList>
            <person name="de Vries S.P.W."/>
            <person name="Hadjirin N.F."/>
            <person name="Lay E.M."/>
            <person name="Zadoks R.N."/>
            <person name="Peacock S.J."/>
            <person name="Parkhill J."/>
            <person name="Grant A.J."/>
            <person name="Mcdougall S."/>
            <person name="Holmes M.A."/>
        </authorList>
    </citation>
    <scope>NUCLEOTIDE SEQUENCE [LARGE SCALE GENOMIC DNA]</scope>
    <source>
        <strain evidence="4">NZ1587</strain>
    </source>
</reference>
<feature type="transmembrane region" description="Helical" evidence="2">
    <location>
        <begin position="12"/>
        <end position="31"/>
    </location>
</feature>
<comment type="caution">
    <text evidence="3">The sequence shown here is derived from an EMBL/GenBank/DDBJ whole genome shotgun (WGS) entry which is preliminary data.</text>
</comment>
<dbReference type="InterPro" id="IPR011701">
    <property type="entry name" value="MFS"/>
</dbReference>
<feature type="transmembrane region" description="Helical" evidence="2">
    <location>
        <begin position="278"/>
        <end position="295"/>
    </location>
</feature>
<feature type="transmembrane region" description="Helical" evidence="2">
    <location>
        <begin position="301"/>
        <end position="319"/>
    </location>
</feature>
<feature type="transmembrane region" description="Helical" evidence="2">
    <location>
        <begin position="340"/>
        <end position="358"/>
    </location>
</feature>
<evidence type="ECO:0000313" key="4">
    <source>
        <dbReference type="Proteomes" id="UP000182015"/>
    </source>
</evidence>
<keyword evidence="2" id="KW-1133">Transmembrane helix</keyword>
<protein>
    <submittedName>
        <fullName evidence="3">MFS transporter</fullName>
    </submittedName>
</protein>
<organism evidence="3 4">
    <name type="scientific">Streptococcus bovimastitidis</name>
    <dbReference type="NCBI Taxonomy" id="1856638"/>
    <lineage>
        <taxon>Bacteria</taxon>
        <taxon>Bacillati</taxon>
        <taxon>Bacillota</taxon>
        <taxon>Bacilli</taxon>
        <taxon>Lactobacillales</taxon>
        <taxon>Streptococcaceae</taxon>
        <taxon>Streptococcus</taxon>
    </lineage>
</organism>
<evidence type="ECO:0000256" key="1">
    <source>
        <dbReference type="ARBA" id="ARBA00004651"/>
    </source>
</evidence>
<evidence type="ECO:0000313" key="3">
    <source>
        <dbReference type="EMBL" id="OJF71710.1"/>
    </source>
</evidence>
<dbReference type="Pfam" id="PF07690">
    <property type="entry name" value="MFS_1"/>
    <property type="match status" value="1"/>
</dbReference>